<keyword evidence="9" id="KW-1185">Reference proteome</keyword>
<keyword evidence="1" id="KW-0723">Serine/threonine-protein kinase</keyword>
<feature type="compositionally biased region" description="Polar residues" evidence="7">
    <location>
        <begin position="448"/>
        <end position="461"/>
    </location>
</feature>
<dbReference type="Pfam" id="PF00069">
    <property type="entry name" value="Pkinase"/>
    <property type="match status" value="1"/>
</dbReference>
<dbReference type="InParanoid" id="A0A6J2XMQ6"/>
<evidence type="ECO:0000313" key="10">
    <source>
        <dbReference type="RefSeq" id="XP_030752341.1"/>
    </source>
</evidence>
<keyword evidence="4" id="KW-0418">Kinase</keyword>
<reference evidence="10" key="1">
    <citation type="submission" date="2025-08" db="UniProtKB">
        <authorList>
            <consortium name="RefSeq"/>
        </authorList>
    </citation>
    <scope>IDENTIFICATION</scope>
    <source>
        <tissue evidence="10">Gonads</tissue>
    </source>
</reference>
<accession>A0A6J2XMQ6</accession>
<evidence type="ECO:0000313" key="9">
    <source>
        <dbReference type="Proteomes" id="UP000504635"/>
    </source>
</evidence>
<feature type="compositionally biased region" description="Low complexity" evidence="7">
    <location>
        <begin position="374"/>
        <end position="384"/>
    </location>
</feature>
<keyword evidence="3 6" id="KW-0547">Nucleotide-binding</keyword>
<evidence type="ECO:0000256" key="6">
    <source>
        <dbReference type="PROSITE-ProRule" id="PRU10141"/>
    </source>
</evidence>
<dbReference type="KEGG" id="soy:115879585"/>
<feature type="region of interest" description="Disordered" evidence="7">
    <location>
        <begin position="419"/>
        <end position="482"/>
    </location>
</feature>
<evidence type="ECO:0000256" key="4">
    <source>
        <dbReference type="ARBA" id="ARBA00022777"/>
    </source>
</evidence>
<gene>
    <name evidence="10" type="primary">LOC115879585</name>
</gene>
<dbReference type="InterPro" id="IPR008271">
    <property type="entry name" value="Ser/Thr_kinase_AS"/>
</dbReference>
<dbReference type="PROSITE" id="PS00108">
    <property type="entry name" value="PROTEIN_KINASE_ST"/>
    <property type="match status" value="1"/>
</dbReference>
<dbReference type="FunFam" id="1.10.510.10:FF:000624">
    <property type="entry name" value="Mitogen-activated protein kinase"/>
    <property type="match status" value="1"/>
</dbReference>
<dbReference type="OrthoDB" id="2158884at2759"/>
<dbReference type="InterPro" id="IPR050117">
    <property type="entry name" value="MAPK"/>
</dbReference>
<proteinExistence type="predicted"/>
<dbReference type="PANTHER" id="PTHR24055">
    <property type="entry name" value="MITOGEN-ACTIVATED PROTEIN KINASE"/>
    <property type="match status" value="1"/>
</dbReference>
<sequence length="503" mass="58250">MCNVDTFYAKYRILDKIGEGSFSDVLRCQHKSTGLLYAAKRLKKHYKSESSVLTCAEVVAAQKIPFHVNILNMFEYHYDSFSGQVTFVFELMDMSLYDHLKARKKASTNPRGLIETKAKEYLYQLLRGLEHLHRNGLFHRDVKPENILIKFPSTESTRLYRMKKYEIIKLADLGSVRGIYSVPPYTEYISTRWYRSPECLLTNGNYGPKMDVWAVGCVFYEMITLLPLFPGSNEIDQLSKIHQIVGSPPIQFLSKLKSRSRNCIVFPKERGTGVHPLLPHITRQGRCILELMIEYDHDKRINVKRLLNNCYFDDIRYKFEPTMEGNYKQYRKSKDFNKQNVNLNNIGVINSTYLKNKLSKERTSGSAKSDSKSSIKSSKSQTPSIEIPYYPAKRKSEINKKISSLPLIDYKISKIVEDHRRSNTSETDKSDRSKKSSLKRSVELILKSSRNSDSTNTPNSKSKTDRYQFHSRSQVIPKKKVSRTVHISSINDIDFANKHNLRK</sequence>
<dbReference type="PROSITE" id="PS00107">
    <property type="entry name" value="PROTEIN_KINASE_ATP"/>
    <property type="match status" value="1"/>
</dbReference>
<dbReference type="RefSeq" id="XP_030752341.1">
    <property type="nucleotide sequence ID" value="XM_030896481.1"/>
</dbReference>
<organism evidence="9 10">
    <name type="scientific">Sitophilus oryzae</name>
    <name type="common">Rice weevil</name>
    <name type="synonym">Curculio oryzae</name>
    <dbReference type="NCBI Taxonomy" id="7048"/>
    <lineage>
        <taxon>Eukaryota</taxon>
        <taxon>Metazoa</taxon>
        <taxon>Ecdysozoa</taxon>
        <taxon>Arthropoda</taxon>
        <taxon>Hexapoda</taxon>
        <taxon>Insecta</taxon>
        <taxon>Pterygota</taxon>
        <taxon>Neoptera</taxon>
        <taxon>Endopterygota</taxon>
        <taxon>Coleoptera</taxon>
        <taxon>Polyphaga</taxon>
        <taxon>Cucujiformia</taxon>
        <taxon>Curculionidae</taxon>
        <taxon>Dryophthorinae</taxon>
        <taxon>Sitophilus</taxon>
    </lineage>
</organism>
<dbReference type="PROSITE" id="PS50011">
    <property type="entry name" value="PROTEIN_KINASE_DOM"/>
    <property type="match status" value="1"/>
</dbReference>
<evidence type="ECO:0000256" key="2">
    <source>
        <dbReference type="ARBA" id="ARBA00022679"/>
    </source>
</evidence>
<dbReference type="InterPro" id="IPR011009">
    <property type="entry name" value="Kinase-like_dom_sf"/>
</dbReference>
<evidence type="ECO:0000259" key="8">
    <source>
        <dbReference type="PROSITE" id="PS50011"/>
    </source>
</evidence>
<name>A0A6J2XMQ6_SITOR</name>
<feature type="domain" description="Protein kinase" evidence="8">
    <location>
        <begin position="11"/>
        <end position="312"/>
    </location>
</feature>
<evidence type="ECO:0000256" key="3">
    <source>
        <dbReference type="ARBA" id="ARBA00022741"/>
    </source>
</evidence>
<dbReference type="InterPro" id="IPR017441">
    <property type="entry name" value="Protein_kinase_ATP_BS"/>
</dbReference>
<dbReference type="Gene3D" id="3.30.200.20">
    <property type="entry name" value="Phosphorylase Kinase, domain 1"/>
    <property type="match status" value="1"/>
</dbReference>
<protein>
    <submittedName>
        <fullName evidence="10">MAPK/MAK/MRK overlapping kinase-like isoform X1</fullName>
    </submittedName>
</protein>
<evidence type="ECO:0000256" key="7">
    <source>
        <dbReference type="SAM" id="MobiDB-lite"/>
    </source>
</evidence>
<dbReference type="GO" id="GO:0004674">
    <property type="term" value="F:protein serine/threonine kinase activity"/>
    <property type="evidence" value="ECO:0007669"/>
    <property type="project" value="UniProtKB-KW"/>
</dbReference>
<feature type="compositionally biased region" description="Basic and acidic residues" evidence="7">
    <location>
        <begin position="419"/>
        <end position="434"/>
    </location>
</feature>
<feature type="compositionally biased region" description="Basic and acidic residues" evidence="7">
    <location>
        <begin position="359"/>
        <end position="373"/>
    </location>
</feature>
<feature type="region of interest" description="Disordered" evidence="7">
    <location>
        <begin position="359"/>
        <end position="388"/>
    </location>
</feature>
<keyword evidence="5 6" id="KW-0067">ATP-binding</keyword>
<dbReference type="SMART" id="SM00220">
    <property type="entry name" value="S_TKc"/>
    <property type="match status" value="1"/>
</dbReference>
<evidence type="ECO:0000256" key="5">
    <source>
        <dbReference type="ARBA" id="ARBA00022840"/>
    </source>
</evidence>
<dbReference type="SUPFAM" id="SSF56112">
    <property type="entry name" value="Protein kinase-like (PK-like)"/>
    <property type="match status" value="1"/>
</dbReference>
<dbReference type="GO" id="GO:0005524">
    <property type="term" value="F:ATP binding"/>
    <property type="evidence" value="ECO:0007669"/>
    <property type="project" value="UniProtKB-UniRule"/>
</dbReference>
<keyword evidence="2" id="KW-0808">Transferase</keyword>
<dbReference type="InterPro" id="IPR000719">
    <property type="entry name" value="Prot_kinase_dom"/>
</dbReference>
<evidence type="ECO:0000256" key="1">
    <source>
        <dbReference type="ARBA" id="ARBA00022527"/>
    </source>
</evidence>
<dbReference type="Proteomes" id="UP000504635">
    <property type="component" value="Unplaced"/>
</dbReference>
<dbReference type="Gene3D" id="1.10.510.10">
    <property type="entry name" value="Transferase(Phosphotransferase) domain 1"/>
    <property type="match status" value="1"/>
</dbReference>
<feature type="binding site" evidence="6">
    <location>
        <position position="40"/>
    </location>
    <ligand>
        <name>ATP</name>
        <dbReference type="ChEBI" id="CHEBI:30616"/>
    </ligand>
</feature>
<dbReference type="AlphaFoldDB" id="A0A6J2XMQ6"/>
<dbReference type="GeneID" id="115879585"/>